<evidence type="ECO:0000313" key="14">
    <source>
        <dbReference type="EMBL" id="GFP85525.1"/>
    </source>
</evidence>
<evidence type="ECO:0000256" key="12">
    <source>
        <dbReference type="ARBA" id="ARBA00049091"/>
    </source>
</evidence>
<dbReference type="PROSITE" id="PS51352">
    <property type="entry name" value="THIOREDOXIN_2"/>
    <property type="match status" value="1"/>
</dbReference>
<dbReference type="PANTHER" id="PTHR42801:SF4">
    <property type="entry name" value="AHPC_TSA FAMILY PROTEIN"/>
    <property type="match status" value="1"/>
</dbReference>
<dbReference type="OrthoDB" id="338622at2759"/>
<reference evidence="14" key="1">
    <citation type="submission" date="2020-07" db="EMBL/GenBank/DDBJ databases">
        <title>Ethylene signaling mediates host invasion by parasitic plants.</title>
        <authorList>
            <person name="Yoshida S."/>
        </authorList>
    </citation>
    <scope>NUCLEOTIDE SEQUENCE</scope>
    <source>
        <strain evidence="14">Okayama</strain>
    </source>
</reference>
<feature type="domain" description="Thioredoxin" evidence="13">
    <location>
        <begin position="130"/>
        <end position="251"/>
    </location>
</feature>
<organism evidence="14 15">
    <name type="scientific">Phtheirospermum japonicum</name>
    <dbReference type="NCBI Taxonomy" id="374723"/>
    <lineage>
        <taxon>Eukaryota</taxon>
        <taxon>Viridiplantae</taxon>
        <taxon>Streptophyta</taxon>
        <taxon>Embryophyta</taxon>
        <taxon>Tracheophyta</taxon>
        <taxon>Spermatophyta</taxon>
        <taxon>Magnoliopsida</taxon>
        <taxon>eudicotyledons</taxon>
        <taxon>Gunneridae</taxon>
        <taxon>Pentapetalae</taxon>
        <taxon>asterids</taxon>
        <taxon>lamiids</taxon>
        <taxon>Lamiales</taxon>
        <taxon>Orobanchaceae</taxon>
        <taxon>Orobanchaceae incertae sedis</taxon>
        <taxon>Phtheirospermum</taxon>
    </lineage>
</organism>
<keyword evidence="15" id="KW-1185">Reference proteome</keyword>
<comment type="subcellular location">
    <subcellularLocation>
        <location evidence="1">Plastid</location>
        <location evidence="1">Chloroplast thylakoid lumen</location>
    </subcellularLocation>
</comment>
<dbReference type="InterPro" id="IPR050924">
    <property type="entry name" value="Peroxiredoxin_BCP/PrxQ"/>
</dbReference>
<accession>A0A830BNW2</accession>
<dbReference type="InterPro" id="IPR000866">
    <property type="entry name" value="AhpC/TSA"/>
</dbReference>
<sequence length="251" mass="26890">MVSNLNRVAKRSRVLHTGIGITLVKRESNVGSAIVHAKLPYPFPPSQMTSPHILPPYASSQIMASITSLHTSPTLPSLLRAQTPKPTFSHNLSLLSKSSQSQFHGINLSNPSHFSIPSSASVKASIVAKVTEGTIPPAFTLKDQNGKPVSLSKFKGKPVVVYFYPADETPGCTKQEKSLGFGQTEGNSDAKILSKKPSSEISCEGYKSLGITKSREFRGIVSHGTITGQSLGIPRVIRGNTSLGILQFPKE</sequence>
<evidence type="ECO:0000259" key="13">
    <source>
        <dbReference type="PROSITE" id="PS51352"/>
    </source>
</evidence>
<keyword evidence="4" id="KW-0049">Antioxidant</keyword>
<dbReference type="InterPro" id="IPR036249">
    <property type="entry name" value="Thioredoxin-like_sf"/>
</dbReference>
<evidence type="ECO:0000256" key="8">
    <source>
        <dbReference type="ARBA" id="ARBA00032824"/>
    </source>
</evidence>
<name>A0A830BNW2_9LAMI</name>
<dbReference type="AlphaFoldDB" id="A0A830BNW2"/>
<keyword evidence="3" id="KW-0575">Peroxidase</keyword>
<evidence type="ECO:0000256" key="6">
    <source>
        <dbReference type="ARBA" id="ARBA00023157"/>
    </source>
</evidence>
<dbReference type="Proteomes" id="UP000653305">
    <property type="component" value="Unassembled WGS sequence"/>
</dbReference>
<evidence type="ECO:0000256" key="7">
    <source>
        <dbReference type="ARBA" id="ARBA00023284"/>
    </source>
</evidence>
<evidence type="ECO:0000313" key="15">
    <source>
        <dbReference type="Proteomes" id="UP000653305"/>
    </source>
</evidence>
<dbReference type="Pfam" id="PF00578">
    <property type="entry name" value="AhpC-TSA"/>
    <property type="match status" value="1"/>
</dbReference>
<keyword evidence="5" id="KW-0560">Oxidoreductase</keyword>
<dbReference type="EMBL" id="BMAC01000107">
    <property type="protein sequence ID" value="GFP85525.1"/>
    <property type="molecule type" value="Genomic_DNA"/>
</dbReference>
<evidence type="ECO:0000256" key="9">
    <source>
        <dbReference type="ARBA" id="ARBA00038489"/>
    </source>
</evidence>
<dbReference type="GO" id="GO:0009535">
    <property type="term" value="C:chloroplast thylakoid membrane"/>
    <property type="evidence" value="ECO:0007669"/>
    <property type="project" value="TreeGrafter"/>
</dbReference>
<evidence type="ECO:0000256" key="3">
    <source>
        <dbReference type="ARBA" id="ARBA00022559"/>
    </source>
</evidence>
<evidence type="ECO:0000256" key="11">
    <source>
        <dbReference type="ARBA" id="ARBA00042163"/>
    </source>
</evidence>
<dbReference type="GO" id="GO:0045454">
    <property type="term" value="P:cell redox homeostasis"/>
    <property type="evidence" value="ECO:0007669"/>
    <property type="project" value="TreeGrafter"/>
</dbReference>
<protein>
    <recommendedName>
        <fullName evidence="10">Peroxiredoxin Q, chloroplastic</fullName>
        <ecNumber evidence="2">1.11.1.24</ecNumber>
    </recommendedName>
    <alternativeName>
        <fullName evidence="8">Thioredoxin peroxidase</fullName>
    </alternativeName>
    <alternativeName>
        <fullName evidence="11">Thioredoxin-dependent peroxiredoxin Q</fullName>
    </alternativeName>
</protein>
<evidence type="ECO:0000256" key="2">
    <source>
        <dbReference type="ARBA" id="ARBA00013017"/>
    </source>
</evidence>
<proteinExistence type="inferred from homology"/>
<dbReference type="InterPro" id="IPR013766">
    <property type="entry name" value="Thioredoxin_domain"/>
</dbReference>
<keyword evidence="7" id="KW-0676">Redox-active center</keyword>
<evidence type="ECO:0000256" key="10">
    <source>
        <dbReference type="ARBA" id="ARBA00039701"/>
    </source>
</evidence>
<dbReference type="Gene3D" id="3.40.30.10">
    <property type="entry name" value="Glutaredoxin"/>
    <property type="match status" value="1"/>
</dbReference>
<dbReference type="EC" id="1.11.1.24" evidence="2"/>
<keyword evidence="6" id="KW-1015">Disulfide bond</keyword>
<evidence type="ECO:0000256" key="1">
    <source>
        <dbReference type="ARBA" id="ARBA00004456"/>
    </source>
</evidence>
<dbReference type="GO" id="GO:0008379">
    <property type="term" value="F:thioredoxin peroxidase activity"/>
    <property type="evidence" value="ECO:0007669"/>
    <property type="project" value="TreeGrafter"/>
</dbReference>
<dbReference type="GO" id="GO:0034599">
    <property type="term" value="P:cellular response to oxidative stress"/>
    <property type="evidence" value="ECO:0007669"/>
    <property type="project" value="TreeGrafter"/>
</dbReference>
<dbReference type="GO" id="GO:0009543">
    <property type="term" value="C:chloroplast thylakoid lumen"/>
    <property type="evidence" value="ECO:0007669"/>
    <property type="project" value="UniProtKB-SubCell"/>
</dbReference>
<comment type="similarity">
    <text evidence="9">Belongs to the peroxiredoxin family. BCP/PrxQ subfamily.</text>
</comment>
<dbReference type="PANTHER" id="PTHR42801">
    <property type="entry name" value="THIOREDOXIN-DEPENDENT PEROXIDE REDUCTASE"/>
    <property type="match status" value="1"/>
</dbReference>
<evidence type="ECO:0000256" key="4">
    <source>
        <dbReference type="ARBA" id="ARBA00022862"/>
    </source>
</evidence>
<comment type="caution">
    <text evidence="14">The sequence shown here is derived from an EMBL/GenBank/DDBJ whole genome shotgun (WGS) entry which is preliminary data.</text>
</comment>
<evidence type="ECO:0000256" key="5">
    <source>
        <dbReference type="ARBA" id="ARBA00023002"/>
    </source>
</evidence>
<comment type="catalytic activity">
    <reaction evidence="12">
        <text>a hydroperoxide + [thioredoxin]-dithiol = an alcohol + [thioredoxin]-disulfide + H2O</text>
        <dbReference type="Rhea" id="RHEA:62620"/>
        <dbReference type="Rhea" id="RHEA-COMP:10698"/>
        <dbReference type="Rhea" id="RHEA-COMP:10700"/>
        <dbReference type="ChEBI" id="CHEBI:15377"/>
        <dbReference type="ChEBI" id="CHEBI:29950"/>
        <dbReference type="ChEBI" id="CHEBI:30879"/>
        <dbReference type="ChEBI" id="CHEBI:35924"/>
        <dbReference type="ChEBI" id="CHEBI:50058"/>
        <dbReference type="EC" id="1.11.1.24"/>
    </reaction>
</comment>
<dbReference type="SUPFAM" id="SSF52833">
    <property type="entry name" value="Thioredoxin-like"/>
    <property type="match status" value="1"/>
</dbReference>
<gene>
    <name evidence="14" type="ORF">PHJA_000696200</name>
</gene>